<reference evidence="1 2" key="1">
    <citation type="submission" date="2014-06" db="EMBL/GenBank/DDBJ databases">
        <title>Evolutionary Origins and Diversification of the Mycorrhizal Mutualists.</title>
        <authorList>
            <consortium name="DOE Joint Genome Institute"/>
            <consortium name="Mycorrhizal Genomics Consortium"/>
            <person name="Kohler A."/>
            <person name="Kuo A."/>
            <person name="Nagy L.G."/>
            <person name="Floudas D."/>
            <person name="Copeland A."/>
            <person name="Barry K.W."/>
            <person name="Cichocki N."/>
            <person name="Veneault-Fourrey C."/>
            <person name="LaButti K."/>
            <person name="Lindquist E.A."/>
            <person name="Lipzen A."/>
            <person name="Lundell T."/>
            <person name="Morin E."/>
            <person name="Murat C."/>
            <person name="Riley R."/>
            <person name="Ohm R."/>
            <person name="Sun H."/>
            <person name="Tunlid A."/>
            <person name="Henrissat B."/>
            <person name="Grigoriev I.V."/>
            <person name="Hibbett D.S."/>
            <person name="Martin F."/>
        </authorList>
    </citation>
    <scope>NUCLEOTIDE SEQUENCE [LARGE SCALE GENOMIC DNA]</scope>
    <source>
        <strain evidence="1 2">SS14</strain>
    </source>
</reference>
<dbReference type="Proteomes" id="UP000054279">
    <property type="component" value="Unassembled WGS sequence"/>
</dbReference>
<gene>
    <name evidence="1" type="ORF">M422DRAFT_249588</name>
</gene>
<dbReference type="HOGENOM" id="CLU_038257_0_0_1"/>
<protein>
    <submittedName>
        <fullName evidence="1">Unplaced genomic scaffold SPHSTscaffold_30, whole genome shotgun sequence</fullName>
    </submittedName>
</protein>
<dbReference type="OrthoDB" id="5422692at2759"/>
<dbReference type="AlphaFoldDB" id="A0A0C9VUZ0"/>
<keyword evidence="2" id="KW-1185">Reference proteome</keyword>
<name>A0A0C9VUZ0_SPHS4</name>
<proteinExistence type="predicted"/>
<organism evidence="1 2">
    <name type="scientific">Sphaerobolus stellatus (strain SS14)</name>
    <dbReference type="NCBI Taxonomy" id="990650"/>
    <lineage>
        <taxon>Eukaryota</taxon>
        <taxon>Fungi</taxon>
        <taxon>Dikarya</taxon>
        <taxon>Basidiomycota</taxon>
        <taxon>Agaricomycotina</taxon>
        <taxon>Agaricomycetes</taxon>
        <taxon>Phallomycetidae</taxon>
        <taxon>Geastrales</taxon>
        <taxon>Sphaerobolaceae</taxon>
        <taxon>Sphaerobolus</taxon>
    </lineage>
</organism>
<dbReference type="EMBL" id="KN837105">
    <property type="protein sequence ID" value="KIJ46844.1"/>
    <property type="molecule type" value="Genomic_DNA"/>
</dbReference>
<accession>A0A0C9VUZ0</accession>
<evidence type="ECO:0000313" key="2">
    <source>
        <dbReference type="Proteomes" id="UP000054279"/>
    </source>
</evidence>
<sequence length="430" mass="48878">MYAIPREPQYTPAEARAQFNTSSIHPVPAGYTAWKIRNDYPAAKPIAEWLPTPQPGAPWLDIDPITNPEAYMFIVREYCFEGMIQNDFIPQKNKARDWYHAPWLHYMPSGREPLNGLTTERFIPKTEWSATQNRTVQTWAVAFYNSPAASVFGGMWKDLAAPDWTETKKFPLGSVIFKLLFTDATDAEVQSMVGAPTWEAVICPQVVVDAKDPDPSVRNDLPSKVRVFQMDIAVRDSRAVSGWVFGTHMYNGNHNADNGWYRLVPVGLMWGNDPEVNQVAYEAGERPKESWLNPEGSNLIKSMHGSRPWWGWNERMNGPADGFISACISCHSTSEWPHKGVDLFPKKYVHQEGVRWVPNTDEYGNSMDPQVMNYFRNIPWGEPFTEGSVSGDLCMQLMLGYDNFVNWSIPEDDRKKVPSTVKLPKLPRQG</sequence>
<evidence type="ECO:0000313" key="1">
    <source>
        <dbReference type="EMBL" id="KIJ46844.1"/>
    </source>
</evidence>